<proteinExistence type="predicted"/>
<evidence type="ECO:0000313" key="2">
    <source>
        <dbReference type="EMBL" id="EGC01577.1"/>
    </source>
</evidence>
<gene>
    <name evidence="2" type="ORF">CUS_5747</name>
</gene>
<dbReference type="RefSeq" id="WP_004167541.1">
    <property type="nucleotide sequence ID" value="NZ_ADKM02000128.1"/>
</dbReference>
<protein>
    <submittedName>
        <fullName evidence="2">Conserved domain protein</fullName>
    </submittedName>
</protein>
<comment type="caution">
    <text evidence="2">The sequence shown here is derived from an EMBL/GenBank/DDBJ whole genome shotgun (WGS) entry which is preliminary data.</text>
</comment>
<name>E9SGS1_RUMAL</name>
<dbReference type="STRING" id="246199.CUS_5747"/>
<accession>E9SGS1</accession>
<sequence>MVLDKTFSAEDFSSVKIKDKIVGLNIVGGCKTVRAECSNIPDDVTVEAADGVLNIELPENNMLSKMFRVFYAETLTLYLTDKALESITIDVAACNISLENVNSGSVMIDSDAGNVTAQNVTAKDCFKVRSGAGDIKLTDISGGRLTVEAGAGNIKLKGDIDSLKADCGTGNISFAGAVQDTVSVKSGIGNVDLSFTNKPTNVSAETGIGKPKIKYI</sequence>
<keyword evidence="3" id="KW-1185">Reference proteome</keyword>
<feature type="domain" description="DUF4097" evidence="1">
    <location>
        <begin position="45"/>
        <end position="204"/>
    </location>
</feature>
<reference evidence="2 3" key="1">
    <citation type="submission" date="2011-02" db="EMBL/GenBank/DDBJ databases">
        <authorList>
            <person name="Nelson K.E."/>
            <person name="Sutton G."/>
            <person name="Torralba M."/>
            <person name="Durkin S."/>
            <person name="Harkins D."/>
            <person name="Montgomery R."/>
            <person name="Ziemer C."/>
            <person name="Klaassens E."/>
            <person name="Ocuiv P."/>
            <person name="Morrison M."/>
        </authorList>
    </citation>
    <scope>NUCLEOTIDE SEQUENCE [LARGE SCALE GENOMIC DNA]</scope>
    <source>
        <strain evidence="2 3">8</strain>
    </source>
</reference>
<dbReference type="Gene3D" id="2.160.20.120">
    <property type="match status" value="1"/>
</dbReference>
<dbReference type="InterPro" id="IPR025164">
    <property type="entry name" value="Toastrack_DUF4097"/>
</dbReference>
<dbReference type="Proteomes" id="UP000004259">
    <property type="component" value="Unassembled WGS sequence"/>
</dbReference>
<dbReference type="OrthoDB" id="3520907at2"/>
<evidence type="ECO:0000313" key="3">
    <source>
        <dbReference type="Proteomes" id="UP000004259"/>
    </source>
</evidence>
<dbReference type="Pfam" id="PF13349">
    <property type="entry name" value="DUF4097"/>
    <property type="match status" value="1"/>
</dbReference>
<dbReference type="EMBL" id="ADKM02000128">
    <property type="protein sequence ID" value="EGC01577.1"/>
    <property type="molecule type" value="Genomic_DNA"/>
</dbReference>
<organism evidence="2 3">
    <name type="scientific">Ruminococcus albus 8</name>
    <dbReference type="NCBI Taxonomy" id="246199"/>
    <lineage>
        <taxon>Bacteria</taxon>
        <taxon>Bacillati</taxon>
        <taxon>Bacillota</taxon>
        <taxon>Clostridia</taxon>
        <taxon>Eubacteriales</taxon>
        <taxon>Oscillospiraceae</taxon>
        <taxon>Ruminococcus</taxon>
    </lineage>
</organism>
<evidence type="ECO:0000259" key="1">
    <source>
        <dbReference type="Pfam" id="PF13349"/>
    </source>
</evidence>
<dbReference type="AlphaFoldDB" id="E9SGS1"/>